<dbReference type="InterPro" id="IPR043136">
    <property type="entry name" value="B30.2/SPRY_sf"/>
</dbReference>
<evidence type="ECO:0000313" key="3">
    <source>
        <dbReference type="Proteomes" id="UP000253061"/>
    </source>
</evidence>
<accession>A0A367V9D9</accession>
<dbReference type="AlphaFoldDB" id="A0A367V9D9"/>
<name>A0A367V9D9_9PROT</name>
<comment type="caution">
    <text evidence="2">The sequence shown here is derived from an EMBL/GenBank/DDBJ whole genome shotgun (WGS) entry which is preliminary data.</text>
</comment>
<organism evidence="2 3">
    <name type="scientific">Thalassospira profundimaris</name>
    <dbReference type="NCBI Taxonomy" id="502049"/>
    <lineage>
        <taxon>Bacteria</taxon>
        <taxon>Pseudomonadati</taxon>
        <taxon>Pseudomonadota</taxon>
        <taxon>Alphaproteobacteria</taxon>
        <taxon>Rhodospirillales</taxon>
        <taxon>Thalassospiraceae</taxon>
        <taxon>Thalassospira</taxon>
    </lineage>
</organism>
<dbReference type="InterPro" id="IPR055906">
    <property type="entry name" value="DUF7483"/>
</dbReference>
<dbReference type="EMBL" id="JPWB01000006">
    <property type="protein sequence ID" value="RCK21111.1"/>
    <property type="molecule type" value="Genomic_DNA"/>
</dbReference>
<gene>
    <name evidence="2" type="ORF">TH6_15260</name>
</gene>
<evidence type="ECO:0000259" key="1">
    <source>
        <dbReference type="Pfam" id="PF24299"/>
    </source>
</evidence>
<dbReference type="Proteomes" id="UP000253061">
    <property type="component" value="Unassembled WGS sequence"/>
</dbReference>
<protein>
    <recommendedName>
        <fullName evidence="1">DUF7483 domain-containing protein</fullName>
    </recommendedName>
</protein>
<sequence>MATVGKVRGGAAHKNPHIRINTGALVNSDRVQFWLNGVRMLLTGTFPALDYDMPHLGTTTDYYIGSWGGSSSPGQGKDQYISRFVYSDSLTPAREDFGRFNNDGHWVNKNYSGPAVINAPFSDALNMGLNLAGADLTVVGSVEQTVDVPENNFATLNAALPYGPKDGNYSHGNLRSSGVYLSLNASGFATLPIHRDKPSYFTVKVDVFGSRLVLGVSSDLSDRIVATESSIWLEDDGTLSVFEVVSSYSSGFTTEEVGAYTDPAAETIEFFIDGVPQGAISAPELFGETPFYFGFFSDDGNSPTVEVNFGQNPWGFAPPTNAALSTGSVSCPQILDPSEYYQREQIIGGGDLSTNWNPLVDDTLVLTNRTDSAEEWRVNMIIGGVQVNPFDTADNSGEIVGEDGFTFNSGGAAVGADVSYQGTRIDRAFRCTSQSGMSLVTINHVNGVPTVVNHSAGGVADEATFFPVSGGDRREYLRSQGGDGYRRLNGIEFTSDPGFITGNTVNQFTVDGSLPSGTYRVWIKRSVPQFSKSYVYEGNDDAADGAFAQLDFEADLFMGRKLSGGSNYFVKDNLGSNPNVQNQFLNSISSPGVDTWGMDFYGNGVKWFDASQSTNDSGLYAGFAVAKTPVKFANAV</sequence>
<feature type="domain" description="DUF7483" evidence="1">
    <location>
        <begin position="516"/>
        <end position="624"/>
    </location>
</feature>
<reference evidence="2 3" key="1">
    <citation type="submission" date="2014-07" db="EMBL/GenBank/DDBJ databases">
        <title>Draft genome sequence of Thalassospira profundimaris R8-17.</title>
        <authorList>
            <person name="Lai Q."/>
            <person name="Shao Z."/>
        </authorList>
    </citation>
    <scope>NUCLEOTIDE SEQUENCE [LARGE SCALE GENOMIC DNA]</scope>
    <source>
        <strain evidence="2 3">R8-17</strain>
    </source>
</reference>
<evidence type="ECO:0000313" key="2">
    <source>
        <dbReference type="EMBL" id="RCK21111.1"/>
    </source>
</evidence>
<dbReference type="Gene3D" id="2.60.120.920">
    <property type="match status" value="1"/>
</dbReference>
<dbReference type="Pfam" id="PF24299">
    <property type="entry name" value="DUF7483"/>
    <property type="match status" value="1"/>
</dbReference>
<proteinExistence type="predicted"/>